<evidence type="ECO:0000313" key="1">
    <source>
        <dbReference type="EMBL" id="SVB45376.1"/>
    </source>
</evidence>
<dbReference type="EMBL" id="UINC01042566">
    <property type="protein sequence ID" value="SVB45376.1"/>
    <property type="molecule type" value="Genomic_DNA"/>
</dbReference>
<gene>
    <name evidence="1" type="ORF">METZ01_LOCUS198230</name>
</gene>
<protein>
    <submittedName>
        <fullName evidence="1">Uncharacterized protein</fullName>
    </submittedName>
</protein>
<accession>A0A382E3N8</accession>
<sequence>MASDILTADINELYPVAGKDNDSQGFRDNFKLIKTGLTTAASEITTLQTNTAKLDATNDFNGNNISEANFIANSEEVFVTDEISFSQNIRFINGHYQIITVGENTPITLTLTDWPATGKLGKMRLAVKGDGSTPILIEWSTGASGVLKTDTAWPENFIADSASDPIIIDFWSADAGLTVYGQYHGQFT</sequence>
<reference evidence="1" key="1">
    <citation type="submission" date="2018-05" db="EMBL/GenBank/DDBJ databases">
        <authorList>
            <person name="Lanie J.A."/>
            <person name="Ng W.-L."/>
            <person name="Kazmierczak K.M."/>
            <person name="Andrzejewski T.M."/>
            <person name="Davidsen T.M."/>
            <person name="Wayne K.J."/>
            <person name="Tettelin H."/>
            <person name="Glass J.I."/>
            <person name="Rusch D."/>
            <person name="Podicherti R."/>
            <person name="Tsui H.-C.T."/>
            <person name="Winkler M.E."/>
        </authorList>
    </citation>
    <scope>NUCLEOTIDE SEQUENCE</scope>
</reference>
<dbReference type="AlphaFoldDB" id="A0A382E3N8"/>
<name>A0A382E3N8_9ZZZZ</name>
<organism evidence="1">
    <name type="scientific">marine metagenome</name>
    <dbReference type="NCBI Taxonomy" id="408172"/>
    <lineage>
        <taxon>unclassified sequences</taxon>
        <taxon>metagenomes</taxon>
        <taxon>ecological metagenomes</taxon>
    </lineage>
</organism>
<proteinExistence type="predicted"/>